<evidence type="ECO:0000313" key="2">
    <source>
        <dbReference type="Proteomes" id="UP000182258"/>
    </source>
</evidence>
<evidence type="ECO:0000313" key="1">
    <source>
        <dbReference type="EMBL" id="SFD32577.1"/>
    </source>
</evidence>
<organism evidence="1 2">
    <name type="scientific">Devosia psychrophila</name>
    <dbReference type="NCBI Taxonomy" id="728005"/>
    <lineage>
        <taxon>Bacteria</taxon>
        <taxon>Pseudomonadati</taxon>
        <taxon>Pseudomonadota</taxon>
        <taxon>Alphaproteobacteria</taxon>
        <taxon>Hyphomicrobiales</taxon>
        <taxon>Devosiaceae</taxon>
        <taxon>Devosia</taxon>
    </lineage>
</organism>
<protein>
    <submittedName>
        <fullName evidence="1">Uncharacterized protein</fullName>
    </submittedName>
</protein>
<dbReference type="Proteomes" id="UP000182258">
    <property type="component" value="Unassembled WGS sequence"/>
</dbReference>
<accession>A0A1I1REN3</accession>
<dbReference type="AlphaFoldDB" id="A0A1I1REN3"/>
<reference evidence="1 2" key="1">
    <citation type="submission" date="2016-10" db="EMBL/GenBank/DDBJ databases">
        <authorList>
            <person name="de Groot N.N."/>
        </authorList>
    </citation>
    <scope>NUCLEOTIDE SEQUENCE [LARGE SCALE GENOMIC DNA]</scope>
    <source>
        <strain evidence="1 2">CGMCC 1.10210</strain>
    </source>
</reference>
<gene>
    <name evidence="1" type="ORF">SAMN04488059_14028</name>
</gene>
<name>A0A1I1REN3_9HYPH</name>
<sequence>MAPNYLLGISHWRDHAGDLDGPHPPANISTLLYGCERWLELNPTAVDTDVGRRLLMIKRELEDYLDRHAQLRLHGLPASPPRT</sequence>
<proteinExistence type="predicted"/>
<dbReference type="EMBL" id="FOMB01000040">
    <property type="protein sequence ID" value="SFD32577.1"/>
    <property type="molecule type" value="Genomic_DNA"/>
</dbReference>